<evidence type="ECO:0000256" key="3">
    <source>
        <dbReference type="ARBA" id="ARBA00023125"/>
    </source>
</evidence>
<dbReference type="InterPro" id="IPR000055">
    <property type="entry name" value="Restrct_endonuc_typeI_TRD"/>
</dbReference>
<dbReference type="CDD" id="cd17521">
    <property type="entry name" value="RMtype1_S_Sau13435ORF2165P_TRD2-CR2_like"/>
    <property type="match status" value="1"/>
</dbReference>
<proteinExistence type="inferred from homology"/>
<dbReference type="Gene3D" id="1.10.287.1120">
    <property type="entry name" value="Bipartite methylase S protein"/>
    <property type="match status" value="1"/>
</dbReference>
<feature type="coiled-coil region" evidence="4">
    <location>
        <begin position="174"/>
        <end position="201"/>
    </location>
</feature>
<dbReference type="InterPro" id="IPR044946">
    <property type="entry name" value="Restrct_endonuc_typeI_TRD_sf"/>
</dbReference>
<feature type="domain" description="Type I restriction modification DNA specificity" evidence="5">
    <location>
        <begin position="219"/>
        <end position="358"/>
    </location>
</feature>
<keyword evidence="2" id="KW-0680">Restriction system</keyword>
<comment type="similarity">
    <text evidence="1">Belongs to the type-I restriction system S methylase family.</text>
</comment>
<evidence type="ECO:0000256" key="1">
    <source>
        <dbReference type="ARBA" id="ARBA00010923"/>
    </source>
</evidence>
<dbReference type="CDD" id="cd17288">
    <property type="entry name" value="RMtype1_S_LlaAI06ORF1089P_TRD1-CR1_like"/>
    <property type="match status" value="1"/>
</dbReference>
<evidence type="ECO:0000313" key="7">
    <source>
        <dbReference type="Proteomes" id="UP000240708"/>
    </source>
</evidence>
<dbReference type="InterPro" id="IPR052021">
    <property type="entry name" value="Type-I_RS_S_subunit"/>
</dbReference>
<name>A0A2P8E342_9BACT</name>
<protein>
    <submittedName>
        <fullName evidence="6">Type I restriction enzyme S subunit</fullName>
    </submittedName>
</protein>
<dbReference type="GO" id="GO:0003677">
    <property type="term" value="F:DNA binding"/>
    <property type="evidence" value="ECO:0007669"/>
    <property type="project" value="UniProtKB-KW"/>
</dbReference>
<dbReference type="AlphaFoldDB" id="A0A2P8E342"/>
<sequence length="381" mass="43839">MMDTKTPKIRFNGFSGPWKKVKFGEITKDGMYGMNSSAVDYDGKHKYIRITDIDEITRKYNPDPLTSPQGKIERKYKLEKGDLVFARTGASTGKTYLYNSKDGDLYFAGFLIKFRISDNDPFFVFQHTLTAKYDKWVKVMSMRSGQPGINSEEFKTFELYTPSLPEQQKIASFLSAVDERIELLERKKEKLEAYKKGVMQQIFSQQIRFKQDDGSEFPDWEEKRLGEVLKIGSGKDYKHLGNGNIPVFGTGGLMTYVDDFLYEGESVGIGRKGTIDKPMFLKGKFWTVDTLFYTHSFKQIVPRFVYLVFQTINWKVHNEASGVPSLSKTTIEKLQIMLPSTNEQLKIVAFTEEIQNSISNLDSQIQGLRTWKKGLLQQMFV</sequence>
<dbReference type="Gene3D" id="3.90.220.20">
    <property type="entry name" value="DNA methylase specificity domains"/>
    <property type="match status" value="2"/>
</dbReference>
<evidence type="ECO:0000256" key="2">
    <source>
        <dbReference type="ARBA" id="ARBA00022747"/>
    </source>
</evidence>
<dbReference type="PANTHER" id="PTHR30408">
    <property type="entry name" value="TYPE-1 RESTRICTION ENZYME ECOKI SPECIFICITY PROTEIN"/>
    <property type="match status" value="1"/>
</dbReference>
<evidence type="ECO:0000259" key="5">
    <source>
        <dbReference type="Pfam" id="PF01420"/>
    </source>
</evidence>
<dbReference type="Proteomes" id="UP000240708">
    <property type="component" value="Unassembled WGS sequence"/>
</dbReference>
<dbReference type="SUPFAM" id="SSF116734">
    <property type="entry name" value="DNA methylase specificity domain"/>
    <property type="match status" value="2"/>
</dbReference>
<evidence type="ECO:0000313" key="6">
    <source>
        <dbReference type="EMBL" id="PSL03827.1"/>
    </source>
</evidence>
<organism evidence="6 7">
    <name type="scientific">Cecembia rubra</name>
    <dbReference type="NCBI Taxonomy" id="1485585"/>
    <lineage>
        <taxon>Bacteria</taxon>
        <taxon>Pseudomonadati</taxon>
        <taxon>Bacteroidota</taxon>
        <taxon>Cytophagia</taxon>
        <taxon>Cytophagales</taxon>
        <taxon>Cyclobacteriaceae</taxon>
        <taxon>Cecembia</taxon>
    </lineage>
</organism>
<dbReference type="EMBL" id="PYGF01000006">
    <property type="protein sequence ID" value="PSL03827.1"/>
    <property type="molecule type" value="Genomic_DNA"/>
</dbReference>
<reference evidence="6 7" key="1">
    <citation type="submission" date="2018-03" db="EMBL/GenBank/DDBJ databases">
        <title>Genomic Encyclopedia of Archaeal and Bacterial Type Strains, Phase II (KMG-II): from individual species to whole genera.</title>
        <authorList>
            <person name="Goeker M."/>
        </authorList>
    </citation>
    <scope>NUCLEOTIDE SEQUENCE [LARGE SCALE GENOMIC DNA]</scope>
    <source>
        <strain evidence="6 7">DSM 28057</strain>
    </source>
</reference>
<dbReference type="PANTHER" id="PTHR30408:SF12">
    <property type="entry name" value="TYPE I RESTRICTION ENZYME MJAVIII SPECIFICITY SUBUNIT"/>
    <property type="match status" value="1"/>
</dbReference>
<dbReference type="RefSeq" id="WP_211299936.1">
    <property type="nucleotide sequence ID" value="NZ_PYGF01000006.1"/>
</dbReference>
<feature type="domain" description="Type I restriction modification DNA specificity" evidence="5">
    <location>
        <begin position="18"/>
        <end position="192"/>
    </location>
</feature>
<dbReference type="Pfam" id="PF01420">
    <property type="entry name" value="Methylase_S"/>
    <property type="match status" value="2"/>
</dbReference>
<dbReference type="GO" id="GO:0009307">
    <property type="term" value="P:DNA restriction-modification system"/>
    <property type="evidence" value="ECO:0007669"/>
    <property type="project" value="UniProtKB-KW"/>
</dbReference>
<accession>A0A2P8E342</accession>
<evidence type="ECO:0000256" key="4">
    <source>
        <dbReference type="SAM" id="Coils"/>
    </source>
</evidence>
<gene>
    <name evidence="6" type="ORF">CLV48_10666</name>
</gene>
<keyword evidence="4" id="KW-0175">Coiled coil</keyword>
<keyword evidence="7" id="KW-1185">Reference proteome</keyword>
<keyword evidence="3" id="KW-0238">DNA-binding</keyword>
<comment type="caution">
    <text evidence="6">The sequence shown here is derived from an EMBL/GenBank/DDBJ whole genome shotgun (WGS) entry which is preliminary data.</text>
</comment>